<keyword evidence="1" id="KW-0472">Membrane</keyword>
<name>A0A7D5M6E1_9ARCH</name>
<evidence type="ECO:0000313" key="2">
    <source>
        <dbReference type="EMBL" id="QLH05428.1"/>
    </source>
</evidence>
<feature type="transmembrane region" description="Helical" evidence="1">
    <location>
        <begin position="7"/>
        <end position="27"/>
    </location>
</feature>
<evidence type="ECO:0000256" key="1">
    <source>
        <dbReference type="SAM" id="Phobius"/>
    </source>
</evidence>
<dbReference type="EMBL" id="CP026994">
    <property type="protein sequence ID" value="QLH05428.1"/>
    <property type="molecule type" value="Genomic_DNA"/>
</dbReference>
<keyword evidence="1" id="KW-0812">Transmembrane</keyword>
<accession>A0A7D5M6E1</accession>
<feature type="transmembrane region" description="Helical" evidence="1">
    <location>
        <begin position="47"/>
        <end position="65"/>
    </location>
</feature>
<dbReference type="Proteomes" id="UP000509441">
    <property type="component" value="Chromosome"/>
</dbReference>
<reference evidence="2 3" key="1">
    <citation type="submission" date="2018-02" db="EMBL/GenBank/DDBJ databases">
        <title>Complete genome of Nitrosopumilus oxyclinae HCE1.</title>
        <authorList>
            <person name="Qin W."/>
            <person name="Zheng Y."/>
            <person name="Stahl D.A."/>
        </authorList>
    </citation>
    <scope>NUCLEOTIDE SEQUENCE [LARGE SCALE GENOMIC DNA]</scope>
    <source>
        <strain evidence="2 3">HCE1</strain>
    </source>
</reference>
<keyword evidence="3" id="KW-1185">Reference proteome</keyword>
<gene>
    <name evidence="2" type="ORF">C5F49_08900</name>
</gene>
<protein>
    <recommendedName>
        <fullName evidence="4">DUF378 domain-containing protein</fullName>
    </recommendedName>
</protein>
<evidence type="ECO:0000313" key="3">
    <source>
        <dbReference type="Proteomes" id="UP000509441"/>
    </source>
</evidence>
<proteinExistence type="predicted"/>
<dbReference type="AlphaFoldDB" id="A0A7D5M6E1"/>
<keyword evidence="1" id="KW-1133">Transmembrane helix</keyword>
<sequence length="70" mass="7642">MIRSIGVIGLLLNLWSLITLFSILGLISPDFNSISIGSILFRNISDGSNLLLGLIVFIIGSIMIYKTFGR</sequence>
<dbReference type="KEGG" id="nox:C5F49_08900"/>
<evidence type="ECO:0008006" key="4">
    <source>
        <dbReference type="Google" id="ProtNLM"/>
    </source>
</evidence>
<organism evidence="2 3">
    <name type="scientific">Nitrosopumilus oxyclinae</name>
    <dbReference type="NCBI Taxonomy" id="1959104"/>
    <lineage>
        <taxon>Archaea</taxon>
        <taxon>Nitrososphaerota</taxon>
        <taxon>Nitrososphaeria</taxon>
        <taxon>Nitrosopumilales</taxon>
        <taxon>Nitrosopumilaceae</taxon>
        <taxon>Nitrosopumilus</taxon>
    </lineage>
</organism>